<dbReference type="Proteomes" id="UP000292082">
    <property type="component" value="Unassembled WGS sequence"/>
</dbReference>
<feature type="domain" description="Fungal-type protein kinase" evidence="2">
    <location>
        <begin position="99"/>
        <end position="539"/>
    </location>
</feature>
<evidence type="ECO:0000313" key="3">
    <source>
        <dbReference type="EMBL" id="TBU58899.1"/>
    </source>
</evidence>
<gene>
    <name evidence="3" type="ORF">BD310DRAFT_818413</name>
</gene>
<dbReference type="PROSITE" id="PS00109">
    <property type="entry name" value="PROTEIN_KINASE_TYR"/>
    <property type="match status" value="1"/>
</dbReference>
<feature type="compositionally biased region" description="Low complexity" evidence="1">
    <location>
        <begin position="345"/>
        <end position="358"/>
    </location>
</feature>
<protein>
    <recommendedName>
        <fullName evidence="2">Fungal-type protein kinase domain-containing protein</fullName>
    </recommendedName>
</protein>
<dbReference type="InterPro" id="IPR040976">
    <property type="entry name" value="Pkinase_fungal"/>
</dbReference>
<dbReference type="InterPro" id="IPR008266">
    <property type="entry name" value="Tyr_kinase_AS"/>
</dbReference>
<dbReference type="AlphaFoldDB" id="A0A4Q9PWK9"/>
<evidence type="ECO:0000256" key="1">
    <source>
        <dbReference type="SAM" id="MobiDB-lite"/>
    </source>
</evidence>
<dbReference type="InterPro" id="IPR011009">
    <property type="entry name" value="Kinase-like_dom_sf"/>
</dbReference>
<sequence>MLKSADALSQHDLPELFIQAMNRHCFSSSSTLSNYTCDFDTESTGPITHAAIFRAEESSSKRPQSWFDQSVPVVFVRHFTGGDPFDRTQLDDEYGVMKEESQRVFKHLTKTVDRLFAAQQRVFLYMLLVMGRRCRVLRWDRAGVTVTPASDYYERPRLLRDYLWRLSNMESSALGFDPSATRVLPGDVDFVRMDFSALPDPTDADHTERDLTDEVQEPSTFAYVRAMFRASLASDWPRYRLQVPDGKETRSFLVGKPVFRADGVLGRGTRGYVALDCETHRFVWLKDTWRAAYMIAQREGDVLQKLNQAGVEYIPTLVCHGDILDQSTKTFDWWERIHALPSIPSSSSLSTDVSHSSSRTLVDQQPVGKRKRAEDYGDDTSLRRSKGPLTPDVSGHSGCPLQEHKHYRIVVEEVAIPLKKFRNGKQLASVVLDAIQAHFQASTKPPTPVLHRDISSGNILIYPRVRRLEDGTRLAMVWTGLLVDWELSKPIHGEKASSKATQAERMGTYQFMSVNLLTRPWSLVKISDELESFFHVLVYNSVLYLRSNCDCRTSYIDNYFNDYAGPARAHTCGWKSFAVEIDDWLCTQVPDRSRLLFDSPMDDVFGEIHKCLKAHYKSLSYDLVQAAPPRPKVVRPPLSADLKLRAPVDISCLSIPEDIVKKLKNRRVKHFPPPDPTPTQEDRERARRIMEHQFMIEHIARILRSSQWPEDDRVAPAEECAPSSDDARAGVLAPSTTLRSNKRRRIAGPERHVSFPARLHASTRRTRVAAYTVPVFVRV</sequence>
<feature type="region of interest" description="Disordered" evidence="1">
    <location>
        <begin position="345"/>
        <end position="400"/>
    </location>
</feature>
<organism evidence="3 4">
    <name type="scientific">Dichomitus squalens</name>
    <dbReference type="NCBI Taxonomy" id="114155"/>
    <lineage>
        <taxon>Eukaryota</taxon>
        <taxon>Fungi</taxon>
        <taxon>Dikarya</taxon>
        <taxon>Basidiomycota</taxon>
        <taxon>Agaricomycotina</taxon>
        <taxon>Agaricomycetes</taxon>
        <taxon>Polyporales</taxon>
        <taxon>Polyporaceae</taxon>
        <taxon>Dichomitus</taxon>
    </lineage>
</organism>
<dbReference type="EMBL" id="ML145119">
    <property type="protein sequence ID" value="TBU58899.1"/>
    <property type="molecule type" value="Genomic_DNA"/>
</dbReference>
<reference evidence="3 4" key="1">
    <citation type="submission" date="2019-01" db="EMBL/GenBank/DDBJ databases">
        <title>Draft genome sequences of three monokaryotic isolates of the white-rot basidiomycete fungus Dichomitus squalens.</title>
        <authorList>
            <consortium name="DOE Joint Genome Institute"/>
            <person name="Lopez S.C."/>
            <person name="Andreopoulos B."/>
            <person name="Pangilinan J."/>
            <person name="Lipzen A."/>
            <person name="Riley R."/>
            <person name="Ahrendt S."/>
            <person name="Ng V."/>
            <person name="Barry K."/>
            <person name="Daum C."/>
            <person name="Grigoriev I.V."/>
            <person name="Hilden K.S."/>
            <person name="Makela M.R."/>
            <person name="de Vries R.P."/>
        </authorList>
    </citation>
    <scope>NUCLEOTIDE SEQUENCE [LARGE SCALE GENOMIC DNA]</scope>
    <source>
        <strain evidence="3 4">CBS 464.89</strain>
    </source>
</reference>
<dbReference type="SUPFAM" id="SSF56112">
    <property type="entry name" value="Protein kinase-like (PK-like)"/>
    <property type="match status" value="1"/>
</dbReference>
<dbReference type="GO" id="GO:0004672">
    <property type="term" value="F:protein kinase activity"/>
    <property type="evidence" value="ECO:0007669"/>
    <property type="project" value="InterPro"/>
</dbReference>
<accession>A0A4Q9PWK9</accession>
<dbReference type="PANTHER" id="PTHR38248:SF2">
    <property type="entry name" value="FUNK1 11"/>
    <property type="match status" value="1"/>
</dbReference>
<keyword evidence="4" id="KW-1185">Reference proteome</keyword>
<dbReference type="PANTHER" id="PTHR38248">
    <property type="entry name" value="FUNK1 6"/>
    <property type="match status" value="1"/>
</dbReference>
<evidence type="ECO:0000313" key="4">
    <source>
        <dbReference type="Proteomes" id="UP000292082"/>
    </source>
</evidence>
<evidence type="ECO:0000259" key="2">
    <source>
        <dbReference type="Pfam" id="PF17667"/>
    </source>
</evidence>
<dbReference type="Pfam" id="PF17667">
    <property type="entry name" value="Pkinase_fungal"/>
    <property type="match status" value="1"/>
</dbReference>
<name>A0A4Q9PWK9_9APHY</name>
<dbReference type="Gene3D" id="1.10.510.10">
    <property type="entry name" value="Transferase(Phosphotransferase) domain 1"/>
    <property type="match status" value="1"/>
</dbReference>
<proteinExistence type="predicted"/>